<keyword evidence="2" id="KW-1185">Reference proteome</keyword>
<protein>
    <submittedName>
        <fullName evidence="1">N-acetyl-1-D-myo-inosityl-2-amino-2-deoxy-alpha-D-glucopyranoside deacetylase MshB</fullName>
    </submittedName>
</protein>
<dbReference type="InterPro" id="IPR024078">
    <property type="entry name" value="LmbE-like_dom_sf"/>
</dbReference>
<dbReference type="PANTHER" id="PTHR12993:SF11">
    <property type="entry name" value="N-ACETYLGLUCOSAMINYL-PHOSPHATIDYLINOSITOL DE-N-ACETYLASE"/>
    <property type="match status" value="1"/>
</dbReference>
<proteinExistence type="predicted"/>
<dbReference type="Pfam" id="PF02585">
    <property type="entry name" value="PIG-L"/>
    <property type="match status" value="1"/>
</dbReference>
<reference evidence="1 2" key="1">
    <citation type="submission" date="2016-09" db="EMBL/GenBank/DDBJ databases">
        <title>Complete genome of Desulfosporosinus sp. OL.</title>
        <authorList>
            <person name="Mardanov A."/>
            <person name="Beletsky A."/>
            <person name="Panova A."/>
            <person name="Karnachuk O."/>
            <person name="Ravin N."/>
        </authorList>
    </citation>
    <scope>NUCLEOTIDE SEQUENCE [LARGE SCALE GENOMIC DNA]</scope>
    <source>
        <strain evidence="1 2">OL</strain>
    </source>
</reference>
<evidence type="ECO:0000313" key="2">
    <source>
        <dbReference type="Proteomes" id="UP000186102"/>
    </source>
</evidence>
<dbReference type="STRING" id="1888891.DSOL_3528"/>
<gene>
    <name evidence="1" type="ORF">DSOL_3528</name>
</gene>
<dbReference type="Gene3D" id="3.40.50.10320">
    <property type="entry name" value="LmbE-like"/>
    <property type="match status" value="1"/>
</dbReference>
<dbReference type="RefSeq" id="WP_075365999.1">
    <property type="nucleotide sequence ID" value="NZ_MLBF01000032.1"/>
</dbReference>
<accession>A0A1Q8QQ87</accession>
<dbReference type="AlphaFoldDB" id="A0A1Q8QQ87"/>
<dbReference type="GO" id="GO:0016811">
    <property type="term" value="F:hydrolase activity, acting on carbon-nitrogen (but not peptide) bonds, in linear amides"/>
    <property type="evidence" value="ECO:0007669"/>
    <property type="project" value="TreeGrafter"/>
</dbReference>
<sequence>MAKRMLLIFAHPDDESFALGGTIAKYTEKGVEVTLVAATKGEAGKTAGICKPEEVGLVREQELRRAAKVLGISEVIFLGYRDKEVPFAPPLKIVESLVRIIRDIRPQVIITFGEDGASGHRDHRAIHHFTKAAIKLAQEPVEPEWGKAYTLPRLCYVKPGWKFTKEQLQDVDYVISIAPWAERKWQAISEHRTQMGSRQKFENLEERQKQDYLSREYFRCDQELGALPGRGEDIFQDLERVES</sequence>
<comment type="caution">
    <text evidence="1">The sequence shown here is derived from an EMBL/GenBank/DDBJ whole genome shotgun (WGS) entry which is preliminary data.</text>
</comment>
<dbReference type="InterPro" id="IPR003737">
    <property type="entry name" value="GlcNAc_PI_deacetylase-related"/>
</dbReference>
<evidence type="ECO:0000313" key="1">
    <source>
        <dbReference type="EMBL" id="OLN29509.1"/>
    </source>
</evidence>
<dbReference type="EMBL" id="MLBF01000032">
    <property type="protein sequence ID" value="OLN29509.1"/>
    <property type="molecule type" value="Genomic_DNA"/>
</dbReference>
<dbReference type="SUPFAM" id="SSF102588">
    <property type="entry name" value="LmbE-like"/>
    <property type="match status" value="1"/>
</dbReference>
<name>A0A1Q8QQ87_9FIRM</name>
<organism evidence="1 2">
    <name type="scientific">Desulfosporosinus metallidurans</name>
    <dbReference type="NCBI Taxonomy" id="1888891"/>
    <lineage>
        <taxon>Bacteria</taxon>
        <taxon>Bacillati</taxon>
        <taxon>Bacillota</taxon>
        <taxon>Clostridia</taxon>
        <taxon>Eubacteriales</taxon>
        <taxon>Desulfitobacteriaceae</taxon>
        <taxon>Desulfosporosinus</taxon>
    </lineage>
</organism>
<dbReference type="OrthoDB" id="9815144at2"/>
<dbReference type="Proteomes" id="UP000186102">
    <property type="component" value="Unassembled WGS sequence"/>
</dbReference>
<dbReference type="PANTHER" id="PTHR12993">
    <property type="entry name" value="N-ACETYLGLUCOSAMINYL-PHOSPHATIDYLINOSITOL DE-N-ACETYLASE-RELATED"/>
    <property type="match status" value="1"/>
</dbReference>